<gene>
    <name evidence="1" type="ORF">E3O49_00675</name>
</gene>
<dbReference type="EMBL" id="SOFY01000005">
    <property type="protein sequence ID" value="TFC52901.1"/>
    <property type="molecule type" value="Genomic_DNA"/>
</dbReference>
<keyword evidence="2" id="KW-1185">Reference proteome</keyword>
<dbReference type="RefSeq" id="WP_134365060.1">
    <property type="nucleotide sequence ID" value="NZ_SOFY01000005.1"/>
</dbReference>
<accession>A0AAQ2C946</accession>
<evidence type="ECO:0000313" key="1">
    <source>
        <dbReference type="EMBL" id="TFC52901.1"/>
    </source>
</evidence>
<reference evidence="1 2" key="1">
    <citation type="submission" date="2019-03" db="EMBL/GenBank/DDBJ databases">
        <title>Genomics of glacier-inhabiting Cryobacterium strains.</title>
        <authorList>
            <person name="Liu Q."/>
            <person name="Xin Y.-H."/>
        </authorList>
    </citation>
    <scope>NUCLEOTIDE SEQUENCE [LARGE SCALE GENOMIC DNA]</scope>
    <source>
        <strain evidence="2">TMT1-22</strain>
    </source>
</reference>
<name>A0AAQ2C946_9MICO</name>
<dbReference type="Proteomes" id="UP000297403">
    <property type="component" value="Unassembled WGS sequence"/>
</dbReference>
<organism evidence="1 2">
    <name type="scientific">Cryobacterium shii</name>
    <dbReference type="NCBI Taxonomy" id="1259235"/>
    <lineage>
        <taxon>Bacteria</taxon>
        <taxon>Bacillati</taxon>
        <taxon>Actinomycetota</taxon>
        <taxon>Actinomycetes</taxon>
        <taxon>Micrococcales</taxon>
        <taxon>Microbacteriaceae</taxon>
        <taxon>Cryobacterium</taxon>
    </lineage>
</organism>
<protein>
    <submittedName>
        <fullName evidence="1">Uncharacterized protein</fullName>
    </submittedName>
</protein>
<evidence type="ECO:0000313" key="2">
    <source>
        <dbReference type="Proteomes" id="UP000297403"/>
    </source>
</evidence>
<proteinExistence type="predicted"/>
<sequence length="120" mass="12856">MRRISYSGASFLTADAIADALFQLVTALGISQTTESLNLPAINVAGKPIMVKLIVGPMSELISVPEDSLWDEPNITEVIAVLRDRVLALQQPKPSPAYAEIATTDFDSSDFNSSDTGRTS</sequence>
<comment type="caution">
    <text evidence="1">The sequence shown here is derived from an EMBL/GenBank/DDBJ whole genome shotgun (WGS) entry which is preliminary data.</text>
</comment>
<dbReference type="AlphaFoldDB" id="A0AAQ2C946"/>